<gene>
    <name evidence="1" type="ORF">GTA51_19440</name>
</gene>
<comment type="caution">
    <text evidence="1">The sequence shown here is derived from an EMBL/GenBank/DDBJ whole genome shotgun (WGS) entry which is preliminary data.</text>
</comment>
<protein>
    <submittedName>
        <fullName evidence="1">Uncharacterized protein</fullName>
    </submittedName>
</protein>
<dbReference type="Proteomes" id="UP000482487">
    <property type="component" value="Unassembled WGS sequence"/>
</dbReference>
<reference evidence="1 2" key="1">
    <citation type="submission" date="2020-01" db="EMBL/GenBank/DDBJ databases">
        <title>Genome sequence of Desulfovibrio aerotolerans DSM 16695(T).</title>
        <authorList>
            <person name="Karnachuk O."/>
            <person name="Avakyan M."/>
            <person name="Mardanov A."/>
            <person name="Kadnikov V."/>
            <person name="Ravin N."/>
        </authorList>
    </citation>
    <scope>NUCLEOTIDE SEQUENCE [LARGE SCALE GENOMIC DNA]</scope>
    <source>
        <strain evidence="1 2">DSM 16695</strain>
    </source>
</reference>
<dbReference type="EMBL" id="WVUD01000071">
    <property type="protein sequence ID" value="MYL85272.1"/>
    <property type="molecule type" value="Genomic_DNA"/>
</dbReference>
<dbReference type="RefSeq" id="WP_160964075.1">
    <property type="nucleotide sequence ID" value="NZ_WVUD01000071.1"/>
</dbReference>
<organism evidence="1 2">
    <name type="scientific">Solidesulfovibrio aerotolerans</name>
    <dbReference type="NCBI Taxonomy" id="295255"/>
    <lineage>
        <taxon>Bacteria</taxon>
        <taxon>Pseudomonadati</taxon>
        <taxon>Thermodesulfobacteriota</taxon>
        <taxon>Desulfovibrionia</taxon>
        <taxon>Desulfovibrionales</taxon>
        <taxon>Desulfovibrionaceae</taxon>
        <taxon>Solidesulfovibrio</taxon>
    </lineage>
</organism>
<accession>A0A7C9MR69</accession>
<dbReference type="AlphaFoldDB" id="A0A7C9MR69"/>
<proteinExistence type="predicted"/>
<evidence type="ECO:0000313" key="2">
    <source>
        <dbReference type="Proteomes" id="UP000482487"/>
    </source>
</evidence>
<sequence>MNQTLGRIVACSKEKRIFRAILSDSRICEPGSGPGYFENDGGIVFPDHSSLKLYEGEVLNEDSTPILAFDLVEANVMKFSKEIKDMFVEAAINFHNNRRVVTLAGYSGITQFSRKHLK</sequence>
<evidence type="ECO:0000313" key="1">
    <source>
        <dbReference type="EMBL" id="MYL85272.1"/>
    </source>
</evidence>
<name>A0A7C9MR69_9BACT</name>
<keyword evidence="2" id="KW-1185">Reference proteome</keyword>